<evidence type="ECO:0000313" key="4">
    <source>
        <dbReference type="EMBL" id="MBB4248812.1"/>
    </source>
</evidence>
<dbReference type="PROSITE" id="PS00166">
    <property type="entry name" value="ENOYL_COA_HYDRATASE"/>
    <property type="match status" value="1"/>
</dbReference>
<sequence length="257" mass="28217">MYVSSEQAGDVGILTLTHPEKRNALSRALIAELMEQMEVLAAARCRALILTAGVGARVWSAGHDINELPHGEDPLLYSDPLEQLLRAVRHFPAPVIAMVSGSVWGGATDLVLSCDIIVGDDSCSFALTPVNLGLPYNTAGTLNFIRRLPLNVAKEMIFTARPIDAAEAESWHILNHRVPTAELQSFTLALANRIATKAPLAVAAIKEQFRMLGDSAPLQPGIFERIQELRHKVYKSRDYVEGISAFKEKRPPRFRGE</sequence>
<dbReference type="Gene3D" id="3.90.226.10">
    <property type="entry name" value="2-enoyl-CoA Hydratase, Chain A, domain 1"/>
    <property type="match status" value="1"/>
</dbReference>
<dbReference type="Gene3D" id="1.10.12.10">
    <property type="entry name" value="Lyase 2-enoyl-coa Hydratase, Chain A, domain 2"/>
    <property type="match status" value="1"/>
</dbReference>
<dbReference type="PANTHER" id="PTHR11941">
    <property type="entry name" value="ENOYL-COA HYDRATASE-RELATED"/>
    <property type="match status" value="1"/>
</dbReference>
<dbReference type="GO" id="GO:0006635">
    <property type="term" value="P:fatty acid beta-oxidation"/>
    <property type="evidence" value="ECO:0007669"/>
    <property type="project" value="TreeGrafter"/>
</dbReference>
<evidence type="ECO:0000256" key="2">
    <source>
        <dbReference type="ARBA" id="ARBA00023239"/>
    </source>
</evidence>
<dbReference type="AlphaFoldDB" id="A0A840GK52"/>
<gene>
    <name evidence="4" type="ORF">GGD90_003212</name>
</gene>
<dbReference type="SUPFAM" id="SSF52096">
    <property type="entry name" value="ClpP/crotonase"/>
    <property type="match status" value="1"/>
</dbReference>
<proteinExistence type="inferred from homology"/>
<organism evidence="4 5">
    <name type="scientific">Rhodocyclus tenuis</name>
    <name type="common">Rhodospirillum tenue</name>
    <dbReference type="NCBI Taxonomy" id="1066"/>
    <lineage>
        <taxon>Bacteria</taxon>
        <taxon>Pseudomonadati</taxon>
        <taxon>Pseudomonadota</taxon>
        <taxon>Betaproteobacteria</taxon>
        <taxon>Rhodocyclales</taxon>
        <taxon>Rhodocyclaceae</taxon>
        <taxon>Rhodocyclus</taxon>
    </lineage>
</organism>
<dbReference type="InterPro" id="IPR014748">
    <property type="entry name" value="Enoyl-CoA_hydra_C"/>
</dbReference>
<dbReference type="PANTHER" id="PTHR11941:SF54">
    <property type="entry name" value="ENOYL-COA HYDRATASE, MITOCHONDRIAL"/>
    <property type="match status" value="1"/>
</dbReference>
<keyword evidence="5" id="KW-1185">Reference proteome</keyword>
<protein>
    <submittedName>
        <fullName evidence="4">Methylmalonyl-CoA decarboxylase</fullName>
    </submittedName>
</protein>
<comment type="similarity">
    <text evidence="1 3">Belongs to the enoyl-CoA hydratase/isomerase family.</text>
</comment>
<evidence type="ECO:0000256" key="1">
    <source>
        <dbReference type="ARBA" id="ARBA00005254"/>
    </source>
</evidence>
<dbReference type="InterPro" id="IPR001753">
    <property type="entry name" value="Enoyl-CoA_hydra/iso"/>
</dbReference>
<dbReference type="Proteomes" id="UP000587070">
    <property type="component" value="Unassembled WGS sequence"/>
</dbReference>
<dbReference type="NCBIfam" id="NF008506">
    <property type="entry name" value="PRK11423.1"/>
    <property type="match status" value="1"/>
</dbReference>
<dbReference type="EMBL" id="JACIGE010000014">
    <property type="protein sequence ID" value="MBB4248812.1"/>
    <property type="molecule type" value="Genomic_DNA"/>
</dbReference>
<evidence type="ECO:0000256" key="3">
    <source>
        <dbReference type="RuleBase" id="RU003707"/>
    </source>
</evidence>
<dbReference type="CDD" id="cd06558">
    <property type="entry name" value="crotonase-like"/>
    <property type="match status" value="1"/>
</dbReference>
<dbReference type="GO" id="GO:0016829">
    <property type="term" value="F:lyase activity"/>
    <property type="evidence" value="ECO:0007669"/>
    <property type="project" value="UniProtKB-KW"/>
</dbReference>
<name>A0A840GK52_RHOTE</name>
<keyword evidence="2" id="KW-0456">Lyase</keyword>
<dbReference type="Pfam" id="PF00378">
    <property type="entry name" value="ECH_1"/>
    <property type="match status" value="1"/>
</dbReference>
<dbReference type="OrthoDB" id="2862111at2"/>
<comment type="caution">
    <text evidence="4">The sequence shown here is derived from an EMBL/GenBank/DDBJ whole genome shotgun (WGS) entry which is preliminary data.</text>
</comment>
<reference evidence="4 5" key="1">
    <citation type="submission" date="2020-08" db="EMBL/GenBank/DDBJ databases">
        <title>Genome sequencing of Purple Non-Sulfur Bacteria from various extreme environments.</title>
        <authorList>
            <person name="Mayer M."/>
        </authorList>
    </citation>
    <scope>NUCLEOTIDE SEQUENCE [LARGE SCALE GENOMIC DNA]</scope>
    <source>
        <strain evidence="4 5">2761</strain>
    </source>
</reference>
<dbReference type="InterPro" id="IPR018376">
    <property type="entry name" value="Enoyl-CoA_hyd/isom_CS"/>
</dbReference>
<dbReference type="InterPro" id="IPR029045">
    <property type="entry name" value="ClpP/crotonase-like_dom_sf"/>
</dbReference>
<dbReference type="RefSeq" id="WP_153117686.1">
    <property type="nucleotide sequence ID" value="NZ_JACIGE010000014.1"/>
</dbReference>
<accession>A0A840GK52</accession>
<evidence type="ECO:0000313" key="5">
    <source>
        <dbReference type="Proteomes" id="UP000587070"/>
    </source>
</evidence>